<dbReference type="Proteomes" id="UP000004057">
    <property type="component" value="Unassembled WGS sequence"/>
</dbReference>
<comment type="caution">
    <text evidence="2">The sequence shown here is derived from an EMBL/GenBank/DDBJ whole genome shotgun (WGS) entry which is preliminary data.</text>
</comment>
<feature type="region of interest" description="Disordered" evidence="1">
    <location>
        <begin position="27"/>
        <end position="50"/>
    </location>
</feature>
<evidence type="ECO:0008006" key="4">
    <source>
        <dbReference type="Google" id="ProtNLM"/>
    </source>
</evidence>
<reference evidence="2 3" key="1">
    <citation type="journal article" date="2012" name="J. Proteome Res.">
        <title>Application of Spiroplasma melliferum proteogenomic profiling for the discovery of virulence factors and pathogenicity mechanisms in host-associated spiroplasmas.</title>
        <authorList>
            <person name="Alexeev D."/>
            <person name="Kostrjukova E."/>
            <person name="Aliper A."/>
            <person name="Popenko A."/>
            <person name="Bazaleev N."/>
            <person name="Tyakht A."/>
            <person name="Selezneva O."/>
            <person name="Akopian T."/>
            <person name="Prichodko E."/>
            <person name="Kondratov I."/>
            <person name="Chukin M."/>
            <person name="Demina I."/>
            <person name="Galyamina M."/>
            <person name="Kamashev D."/>
            <person name="Vanyushkina A."/>
            <person name="Ladygina V."/>
            <person name="Levitskii S."/>
            <person name="Lazarev V."/>
            <person name="Govorun V."/>
        </authorList>
    </citation>
    <scope>NUCLEOTIDE SEQUENCE [LARGE SCALE GENOMIC DNA]</scope>
    <source>
        <strain evidence="2 3">KC3</strain>
    </source>
</reference>
<dbReference type="EMBL" id="AGBZ02000001">
    <property type="protein sequence ID" value="KAI92972.1"/>
    <property type="molecule type" value="Genomic_DNA"/>
</dbReference>
<accession>A0AAI9T4B4</accession>
<evidence type="ECO:0000313" key="3">
    <source>
        <dbReference type="Proteomes" id="UP000004057"/>
    </source>
</evidence>
<protein>
    <recommendedName>
        <fullName evidence="4">Lipoprotein</fullName>
    </recommendedName>
</protein>
<gene>
    <name evidence="2" type="ORF">SPM_003075</name>
</gene>
<proteinExistence type="predicted"/>
<evidence type="ECO:0000256" key="1">
    <source>
        <dbReference type="SAM" id="MobiDB-lite"/>
    </source>
</evidence>
<dbReference type="AlphaFoldDB" id="A0AAI9T4B4"/>
<dbReference type="RefSeq" id="WP_004028140.1">
    <property type="nucleotide sequence ID" value="NZ_AGBZ02000001.1"/>
</dbReference>
<sequence length="542" mass="62496">MKKLLSLLGIGLLTTTGTTSVLACQKQRTDYSDSKDDDKNNGKDDNKDKENQDLETFNNIIRMAKTGFQDLLFKEVVLGNTSDLLKGYEWVSKKEPRITLQGNNSEHQALINYFLAMFRDVYNIVNQQIINEYPNYYLNSDPLSFNDDDYVISLNFIDLKQMNESLDLKIEGIEKVKAVRIDFNIKYDVKFKSLISTQECQTNFNMTNNVEIFSKLYDGSFIYFQNNLLQWLSSIKTVKLNEGYFKSLYDDFYLDFGMDDSNLDSKYKMTLKEFIKSNQQLAKLDISYNEESSFTWIKNSLIEHHRPSDKGLDFDYLSRNRLKHWGGNEPSTAKAESFVKQYKQLVPKLDQITNNMLNLATLALKLDYINIYGMTLKGYMKDSQNVIFESNVRLSADALNTKLSNFGNLIITFLKFYNITYDGIRFNFQVNAIDFDQIVKNGLENKTILKTLFKIFKSSNVGQNLVDINLFNFTQANGYPGGANFGFNGSNHLIFSTPDPGGFDATFYFGRSPSIFYYTPFQKFFGTNNEVIPEDQYGVQKV</sequence>
<dbReference type="PROSITE" id="PS51257">
    <property type="entry name" value="PROKAR_LIPOPROTEIN"/>
    <property type="match status" value="1"/>
</dbReference>
<evidence type="ECO:0000313" key="2">
    <source>
        <dbReference type="EMBL" id="KAI92972.1"/>
    </source>
</evidence>
<organism evidence="2 3">
    <name type="scientific">Spiroplasma melliferum KC3</name>
    <dbReference type="NCBI Taxonomy" id="570509"/>
    <lineage>
        <taxon>Bacteria</taxon>
        <taxon>Bacillati</taxon>
        <taxon>Mycoplasmatota</taxon>
        <taxon>Mollicutes</taxon>
        <taxon>Entomoplasmatales</taxon>
        <taxon>Spiroplasmataceae</taxon>
        <taxon>Spiroplasma</taxon>
    </lineage>
</organism>
<name>A0AAI9T4B4_SPIME</name>